<reference evidence="7 8" key="1">
    <citation type="journal article" date="2023" name="Hortic Res">
        <title>Pangenome of water caltrop reveals structural variations and asymmetric subgenome divergence after allopolyploidization.</title>
        <authorList>
            <person name="Zhang X."/>
            <person name="Chen Y."/>
            <person name="Wang L."/>
            <person name="Yuan Y."/>
            <person name="Fang M."/>
            <person name="Shi L."/>
            <person name="Lu R."/>
            <person name="Comes H.P."/>
            <person name="Ma Y."/>
            <person name="Chen Y."/>
            <person name="Huang G."/>
            <person name="Zhou Y."/>
            <person name="Zheng Z."/>
            <person name="Qiu Y."/>
        </authorList>
    </citation>
    <scope>NUCLEOTIDE SEQUENCE [LARGE SCALE GENOMIC DNA]</scope>
    <source>
        <tissue evidence="7">Roots</tissue>
    </source>
</reference>
<proteinExistence type="predicted"/>
<evidence type="ECO:0000259" key="6">
    <source>
        <dbReference type="PROSITE" id="PS50066"/>
    </source>
</evidence>
<dbReference type="PROSITE" id="PS50066">
    <property type="entry name" value="MADS_BOX_2"/>
    <property type="match status" value="1"/>
</dbReference>
<comment type="subcellular location">
    <subcellularLocation>
        <location evidence="1">Nucleus</location>
    </subcellularLocation>
</comment>
<protein>
    <recommendedName>
        <fullName evidence="6">MADS-box domain-containing protein</fullName>
    </recommendedName>
</protein>
<evidence type="ECO:0000256" key="1">
    <source>
        <dbReference type="ARBA" id="ARBA00004123"/>
    </source>
</evidence>
<keyword evidence="2" id="KW-0805">Transcription regulation</keyword>
<evidence type="ECO:0000256" key="5">
    <source>
        <dbReference type="ARBA" id="ARBA00023242"/>
    </source>
</evidence>
<dbReference type="GO" id="GO:0046983">
    <property type="term" value="F:protein dimerization activity"/>
    <property type="evidence" value="ECO:0007669"/>
    <property type="project" value="InterPro"/>
</dbReference>
<keyword evidence="8" id="KW-1185">Reference proteome</keyword>
<evidence type="ECO:0000313" key="7">
    <source>
        <dbReference type="EMBL" id="KAK4744204.1"/>
    </source>
</evidence>
<feature type="domain" description="MADS-box" evidence="6">
    <location>
        <begin position="4"/>
        <end position="60"/>
    </location>
</feature>
<evidence type="ECO:0000256" key="4">
    <source>
        <dbReference type="ARBA" id="ARBA00023163"/>
    </source>
</evidence>
<gene>
    <name evidence="7" type="ORF">SAY87_010516</name>
</gene>
<dbReference type="SUPFAM" id="SSF55455">
    <property type="entry name" value="SRF-like"/>
    <property type="match status" value="1"/>
</dbReference>
<dbReference type="Proteomes" id="UP001345219">
    <property type="component" value="Chromosome 9"/>
</dbReference>
<dbReference type="GO" id="GO:0005634">
    <property type="term" value="C:nucleus"/>
    <property type="evidence" value="ECO:0007669"/>
    <property type="project" value="UniProtKB-SubCell"/>
</dbReference>
<keyword evidence="4" id="KW-0804">Transcription</keyword>
<dbReference type="InterPro" id="IPR002100">
    <property type="entry name" value="TF_MADSbox"/>
</dbReference>
<dbReference type="GO" id="GO:0003677">
    <property type="term" value="F:DNA binding"/>
    <property type="evidence" value="ECO:0007669"/>
    <property type="project" value="UniProtKB-KW"/>
</dbReference>
<accession>A0AAN7JHP0</accession>
<comment type="caution">
    <text evidence="7">The sequence shown here is derived from an EMBL/GenBank/DDBJ whole genome shotgun (WGS) entry which is preliminary data.</text>
</comment>
<dbReference type="Pfam" id="PF00319">
    <property type="entry name" value="SRF-TF"/>
    <property type="match status" value="1"/>
</dbReference>
<dbReference type="InterPro" id="IPR036879">
    <property type="entry name" value="TF_MADSbox_sf"/>
</dbReference>
<name>A0AAN7JHP0_9MYRT</name>
<dbReference type="EMBL" id="JAXIOK010000022">
    <property type="protein sequence ID" value="KAK4744204.1"/>
    <property type="molecule type" value="Genomic_DNA"/>
</dbReference>
<keyword evidence="3" id="KW-0238">DNA-binding</keyword>
<dbReference type="Gene3D" id="3.40.1810.10">
    <property type="entry name" value="Transcription factor, MADS-box"/>
    <property type="match status" value="1"/>
</dbReference>
<evidence type="ECO:0000256" key="2">
    <source>
        <dbReference type="ARBA" id="ARBA00023015"/>
    </source>
</evidence>
<evidence type="ECO:0000256" key="3">
    <source>
        <dbReference type="ARBA" id="ARBA00023125"/>
    </source>
</evidence>
<keyword evidence="5" id="KW-0539">Nucleus</keyword>
<organism evidence="7 8">
    <name type="scientific">Trapa incisa</name>
    <dbReference type="NCBI Taxonomy" id="236973"/>
    <lineage>
        <taxon>Eukaryota</taxon>
        <taxon>Viridiplantae</taxon>
        <taxon>Streptophyta</taxon>
        <taxon>Embryophyta</taxon>
        <taxon>Tracheophyta</taxon>
        <taxon>Spermatophyta</taxon>
        <taxon>Magnoliopsida</taxon>
        <taxon>eudicotyledons</taxon>
        <taxon>Gunneridae</taxon>
        <taxon>Pentapetalae</taxon>
        <taxon>rosids</taxon>
        <taxon>malvids</taxon>
        <taxon>Myrtales</taxon>
        <taxon>Lythraceae</taxon>
        <taxon>Trapa</taxon>
    </lineage>
</organism>
<evidence type="ECO:0000313" key="8">
    <source>
        <dbReference type="Proteomes" id="UP001345219"/>
    </source>
</evidence>
<dbReference type="AlphaFoldDB" id="A0AAN7JHP0"/>
<sequence length="183" mass="21015">MGTKVKRALIDRDSSRKASYKKRKESIQRKVLELGTLCDVSACSIIYGEEETIGPEVTASNGDALEIVLKFRNLTSMRQRSFMFDQERLLQDWISKTEKQVLRKKIDIREMDLICAMYQELEGLKPTNWFDGLTWVDMADILNVINLTRNRVNQMQEKWREVAGSELAGSIVGNNHVNCAQGR</sequence>